<dbReference type="RefSeq" id="WP_345636166.1">
    <property type="nucleotide sequence ID" value="NZ_BAABJQ010000026.1"/>
</dbReference>
<protein>
    <submittedName>
        <fullName evidence="1">DUF5937 family protein</fullName>
    </submittedName>
</protein>
<keyword evidence="2" id="KW-1185">Reference proteome</keyword>
<accession>A0ABP9SK41</accession>
<dbReference type="InterPro" id="IPR036390">
    <property type="entry name" value="WH_DNA-bd_sf"/>
</dbReference>
<evidence type="ECO:0000313" key="2">
    <source>
        <dbReference type="Proteomes" id="UP001501570"/>
    </source>
</evidence>
<reference evidence="2" key="1">
    <citation type="journal article" date="2019" name="Int. J. Syst. Evol. Microbiol.">
        <title>The Global Catalogue of Microorganisms (GCM) 10K type strain sequencing project: providing services to taxonomists for standard genome sequencing and annotation.</title>
        <authorList>
            <consortium name="The Broad Institute Genomics Platform"/>
            <consortium name="The Broad Institute Genome Sequencing Center for Infectious Disease"/>
            <person name="Wu L."/>
            <person name="Ma J."/>
        </authorList>
    </citation>
    <scope>NUCLEOTIDE SEQUENCE [LARGE SCALE GENOMIC DNA]</scope>
    <source>
        <strain evidence="2">JCM 18304</strain>
    </source>
</reference>
<dbReference type="InterPro" id="IPR036388">
    <property type="entry name" value="WH-like_DNA-bd_sf"/>
</dbReference>
<dbReference type="Proteomes" id="UP001501570">
    <property type="component" value="Unassembled WGS sequence"/>
</dbReference>
<proteinExistence type="predicted"/>
<name>A0ABP9SK41_9ACTN</name>
<dbReference type="EMBL" id="BAABJQ010000026">
    <property type="protein sequence ID" value="GAA5196405.1"/>
    <property type="molecule type" value="Genomic_DNA"/>
</dbReference>
<gene>
    <name evidence="1" type="ORF">GCM10023322_65260</name>
</gene>
<comment type="caution">
    <text evidence="1">The sequence shown here is derived from an EMBL/GenBank/DDBJ whole genome shotgun (WGS) entry which is preliminary data.</text>
</comment>
<evidence type="ECO:0000313" key="1">
    <source>
        <dbReference type="EMBL" id="GAA5196405.1"/>
    </source>
</evidence>
<organism evidence="1 2">
    <name type="scientific">Rugosimonospora acidiphila</name>
    <dbReference type="NCBI Taxonomy" id="556531"/>
    <lineage>
        <taxon>Bacteria</taxon>
        <taxon>Bacillati</taxon>
        <taxon>Actinomycetota</taxon>
        <taxon>Actinomycetes</taxon>
        <taxon>Micromonosporales</taxon>
        <taxon>Micromonosporaceae</taxon>
        <taxon>Rugosimonospora</taxon>
    </lineage>
</organism>
<sequence>MLQLRLTMADLAKVRFAVSATHQIGGVVTSTAHQAEPAWHKREQQRALSRLGAAAAPLMRLRQHPGSSLPDFVTPPPRGFTSSLDDEIDDLLATPDWRVEHDLREWSSADPRLTEDLLADARQSRRDLGSALRAIHFAAFGDDWPETRRLLRQDAARRIHDLGCRGIDYVLENLHPRVRWDPPVLTVGPSRDYRPVDMPLNGQGLVLVPSLSWSMTFRTKINGFDPVVLVYPAAKQGSGERVSADHFERLADLLGRTRARVLLTIYRYPGLSTNTLAVRCAISAASASEHAGVLRHGRLSVCDRRGQQVSHRLTELGIRLVERS</sequence>
<dbReference type="Gene3D" id="1.10.10.10">
    <property type="entry name" value="Winged helix-like DNA-binding domain superfamily/Winged helix DNA-binding domain"/>
    <property type="match status" value="1"/>
</dbReference>
<dbReference type="SUPFAM" id="SSF46785">
    <property type="entry name" value="Winged helix' DNA-binding domain"/>
    <property type="match status" value="1"/>
</dbReference>